<dbReference type="InterPro" id="IPR024476">
    <property type="entry name" value="DUF3861"/>
</dbReference>
<accession>A0A965ZFX2</accession>
<proteinExistence type="predicted"/>
<protein>
    <submittedName>
        <fullName evidence="1">DUF3861 family protein</fullName>
    </submittedName>
</protein>
<dbReference type="Pfam" id="PF12977">
    <property type="entry name" value="DUF3861"/>
    <property type="match status" value="1"/>
</dbReference>
<gene>
    <name evidence="1" type="ORF">GSY63_12600</name>
</gene>
<dbReference type="Gene3D" id="3.10.20.850">
    <property type="entry name" value="Protein of unknown function DUF3861"/>
    <property type="match status" value="1"/>
</dbReference>
<keyword evidence="2" id="KW-1185">Reference proteome</keyword>
<reference evidence="1" key="1">
    <citation type="submission" date="2020-01" db="EMBL/GenBank/DDBJ databases">
        <authorList>
            <person name="Seo Y.L."/>
        </authorList>
    </citation>
    <scope>NUCLEOTIDE SEQUENCE</scope>
    <source>
        <strain evidence="1">R11</strain>
    </source>
</reference>
<dbReference type="RefSeq" id="WP_166586163.1">
    <property type="nucleotide sequence ID" value="NZ_WWEO01000042.1"/>
</dbReference>
<dbReference type="Proteomes" id="UP000638732">
    <property type="component" value="Unassembled WGS sequence"/>
</dbReference>
<reference evidence="1" key="2">
    <citation type="submission" date="2020-10" db="EMBL/GenBank/DDBJ databases">
        <title>Mucilaginibacter sp. nov., isolated from soil.</title>
        <authorList>
            <person name="Jeon C.O."/>
        </authorList>
    </citation>
    <scope>NUCLEOTIDE SEQUENCE</scope>
    <source>
        <strain evidence="1">R11</strain>
    </source>
</reference>
<evidence type="ECO:0000313" key="2">
    <source>
        <dbReference type="Proteomes" id="UP000638732"/>
    </source>
</evidence>
<dbReference type="EMBL" id="WWEO01000042">
    <property type="protein sequence ID" value="NCD70200.1"/>
    <property type="molecule type" value="Genomic_DNA"/>
</dbReference>
<sequence>MATRANKYNLVLTQISYANGDPGDKTPIDISFENHDEIFGIIERIQQKDPFNDPAAAAEFALGLKLFSEVMLKNRDNPLFSDLLPAFKPFMQKLKTL</sequence>
<comment type="caution">
    <text evidence="1">The sequence shown here is derived from an EMBL/GenBank/DDBJ whole genome shotgun (WGS) entry which is preliminary data.</text>
</comment>
<evidence type="ECO:0000313" key="1">
    <source>
        <dbReference type="EMBL" id="NCD70200.1"/>
    </source>
</evidence>
<dbReference type="InterPro" id="IPR038194">
    <property type="entry name" value="DUF3861_sf"/>
</dbReference>
<name>A0A965ZFX2_9SPHI</name>
<dbReference type="AlphaFoldDB" id="A0A965ZFX2"/>
<organism evidence="1 2">
    <name type="scientific">Mucilaginibacter agri</name>
    <dbReference type="NCBI Taxonomy" id="2695265"/>
    <lineage>
        <taxon>Bacteria</taxon>
        <taxon>Pseudomonadati</taxon>
        <taxon>Bacteroidota</taxon>
        <taxon>Sphingobacteriia</taxon>
        <taxon>Sphingobacteriales</taxon>
        <taxon>Sphingobacteriaceae</taxon>
        <taxon>Mucilaginibacter</taxon>
    </lineage>
</organism>